<keyword evidence="1" id="KW-0472">Membrane</keyword>
<sequence>MRAMFLFFTNRSRELLKCFFSPFCCFLRPLSNKVSFIEKIARNIFKSLYFSCLTSKTRYPDEEDLIHLVRQANESARAKILVEISRFRDLHERFEHQILNLLDPPGNVSLDHHRLVCAHLYWVYNVFLEKEDPALAIICQELRPFLQQEELKNLQTNMEAVKQAIEDFSSQLQKRYPNASSVLISAEGGQLEREACLVVVQRIREHEDFLASLLRRGLVFNQDRNSLLSTFTGERFQREAGQSGDLASLNAAIAQLEQGERSSSFSSLMVRLSNLKKVVTLFKRVSFSLMRDKKFSFSGESPIVDPNAFVNLYQVKIGKISSLIEKFEIQFKSYFTWTALFYFAGLSILLFFASPSLLVLFTLFVLGYAWKKISSLRKDCLQQIDKLIEDIKNALPESL</sequence>
<keyword evidence="1" id="KW-0812">Transmembrane</keyword>
<name>A0A369KEL1_9BACT</name>
<keyword evidence="1" id="KW-1133">Transmembrane helix</keyword>
<evidence type="ECO:0000256" key="1">
    <source>
        <dbReference type="SAM" id="Phobius"/>
    </source>
</evidence>
<evidence type="ECO:0000313" key="2">
    <source>
        <dbReference type="EMBL" id="RDB31337.1"/>
    </source>
</evidence>
<proteinExistence type="predicted"/>
<protein>
    <submittedName>
        <fullName evidence="2">Uncharacterized protein</fullName>
    </submittedName>
</protein>
<dbReference type="Proteomes" id="UP000253816">
    <property type="component" value="Unassembled WGS sequence"/>
</dbReference>
<keyword evidence="3" id="KW-1185">Reference proteome</keyword>
<gene>
    <name evidence="2" type="ORF">HAT2_00559</name>
</gene>
<organism evidence="2 3">
    <name type="scientific">Candidatus Similichlamydia laticola</name>
    <dbReference type="NCBI Taxonomy" id="2170265"/>
    <lineage>
        <taxon>Bacteria</taxon>
        <taxon>Pseudomonadati</taxon>
        <taxon>Chlamydiota</taxon>
        <taxon>Chlamydiia</taxon>
        <taxon>Parachlamydiales</taxon>
        <taxon>Candidatus Parilichlamydiaceae</taxon>
        <taxon>Candidatus Similichlamydia</taxon>
    </lineage>
</organism>
<reference evidence="2 3" key="1">
    <citation type="submission" date="2018-07" db="EMBL/GenBank/DDBJ databases">
        <title>Comparative genomics of the Candidatus Parilichlamydiaceae reveals evidence of convergent evolution and genome reduction in the phylum Chlamydiae.</title>
        <authorList>
            <person name="Taylor-Brown A."/>
            <person name="Polkinghorne A."/>
        </authorList>
    </citation>
    <scope>NUCLEOTIDE SEQUENCE [LARGE SCALE GENOMIC DNA]</scope>
    <source>
        <strain evidence="2 3">Hat2</strain>
    </source>
</reference>
<comment type="caution">
    <text evidence="2">The sequence shown here is derived from an EMBL/GenBank/DDBJ whole genome shotgun (WGS) entry which is preliminary data.</text>
</comment>
<accession>A0A369KEL1</accession>
<dbReference type="EMBL" id="QQBG01000019">
    <property type="protein sequence ID" value="RDB31337.1"/>
    <property type="molecule type" value="Genomic_DNA"/>
</dbReference>
<feature type="transmembrane region" description="Helical" evidence="1">
    <location>
        <begin position="340"/>
        <end position="368"/>
    </location>
</feature>
<dbReference type="AlphaFoldDB" id="A0A369KEL1"/>
<evidence type="ECO:0000313" key="3">
    <source>
        <dbReference type="Proteomes" id="UP000253816"/>
    </source>
</evidence>